<feature type="domain" description="Beta-defensin" evidence="11">
    <location>
        <begin position="26"/>
        <end position="59"/>
    </location>
</feature>
<keyword evidence="13" id="KW-1185">Reference proteome</keyword>
<evidence type="ECO:0000256" key="10">
    <source>
        <dbReference type="RuleBase" id="RU231113"/>
    </source>
</evidence>
<keyword evidence="5 10" id="KW-0929">Antimicrobial</keyword>
<dbReference type="PANTHER" id="PTHR15001">
    <property type="entry name" value="BETA-DEFENSIN 123-RELATED"/>
    <property type="match status" value="1"/>
</dbReference>
<evidence type="ECO:0000256" key="6">
    <source>
        <dbReference type="ARBA" id="ARBA00022729"/>
    </source>
</evidence>
<keyword evidence="8 10" id="KW-0044">Antibiotic</keyword>
<dbReference type="GO" id="GO:0042742">
    <property type="term" value="P:defense response to bacterium"/>
    <property type="evidence" value="ECO:0007669"/>
    <property type="project" value="UniProtKB-UniRule"/>
</dbReference>
<dbReference type="PANTHER" id="PTHR15001:SF3">
    <property type="entry name" value="BETA-DEFENSIN 123"/>
    <property type="match status" value="1"/>
</dbReference>
<keyword evidence="7 10" id="KW-0211">Defensin</keyword>
<evidence type="ECO:0000256" key="4">
    <source>
        <dbReference type="ARBA" id="ARBA00022525"/>
    </source>
</evidence>
<evidence type="ECO:0000256" key="8">
    <source>
        <dbReference type="ARBA" id="ARBA00023022"/>
    </source>
</evidence>
<evidence type="ECO:0000313" key="12">
    <source>
        <dbReference type="Ensembl" id="ENSNVIP00000024986.1"/>
    </source>
</evidence>
<reference evidence="12" key="1">
    <citation type="submission" date="2025-08" db="UniProtKB">
        <authorList>
            <consortium name="Ensembl"/>
        </authorList>
    </citation>
    <scope>IDENTIFICATION</scope>
</reference>
<dbReference type="Proteomes" id="UP000694425">
    <property type="component" value="Unplaced"/>
</dbReference>
<sequence length="114" mass="12592">MKSLLFTLGSFMLLAQLVSGSWYVRKCANRTGNCRSMCRVGEMVIQPPTGMCPKEKLCCILSSQGFNQVACVETSKTTTTTHTSERLYSGVTLLATPHSPMLPRKNVWKGITFP</sequence>
<dbReference type="Ensembl" id="ENSNVIT00000028996.1">
    <property type="protein sequence ID" value="ENSNVIP00000024986.1"/>
    <property type="gene ID" value="ENSNVIG00000019360.1"/>
</dbReference>
<dbReference type="InterPro" id="IPR050544">
    <property type="entry name" value="Beta-defensin"/>
</dbReference>
<keyword evidence="6 10" id="KW-0732">Signal</keyword>
<dbReference type="Pfam" id="PF13841">
    <property type="entry name" value="Defensin_beta_2"/>
    <property type="match status" value="1"/>
</dbReference>
<proteinExistence type="inferred from homology"/>
<protein>
    <recommendedName>
        <fullName evidence="10">Beta-defensin</fullName>
    </recommendedName>
</protein>
<feature type="signal peptide" evidence="10">
    <location>
        <begin position="1"/>
        <end position="20"/>
    </location>
</feature>
<comment type="subcellular location">
    <subcellularLocation>
        <location evidence="2 10">Secreted</location>
    </subcellularLocation>
</comment>
<organism evidence="12 13">
    <name type="scientific">Neovison vison</name>
    <name type="common">American mink</name>
    <name type="synonym">Mustela vison</name>
    <dbReference type="NCBI Taxonomy" id="452646"/>
    <lineage>
        <taxon>Eukaryota</taxon>
        <taxon>Metazoa</taxon>
        <taxon>Chordata</taxon>
        <taxon>Craniata</taxon>
        <taxon>Vertebrata</taxon>
        <taxon>Euteleostomi</taxon>
        <taxon>Mammalia</taxon>
        <taxon>Eutheria</taxon>
        <taxon>Laurasiatheria</taxon>
        <taxon>Carnivora</taxon>
        <taxon>Caniformia</taxon>
        <taxon>Musteloidea</taxon>
        <taxon>Mustelidae</taxon>
        <taxon>Mustelinae</taxon>
        <taxon>Neogale</taxon>
    </lineage>
</organism>
<evidence type="ECO:0000256" key="1">
    <source>
        <dbReference type="ARBA" id="ARBA00002878"/>
    </source>
</evidence>
<feature type="chain" id="PRO_5034798475" description="Beta-defensin" evidence="10">
    <location>
        <begin position="21"/>
        <end position="114"/>
    </location>
</feature>
<name>A0A8C7BQA2_NEOVI</name>
<dbReference type="InterPro" id="IPR025933">
    <property type="entry name" value="Beta_defensin_dom"/>
</dbReference>
<keyword evidence="9" id="KW-1015">Disulfide bond</keyword>
<accession>A0A8C7BQA2</accession>
<comment type="similarity">
    <text evidence="3 10">Belongs to the beta-defensin family.</text>
</comment>
<comment type="function">
    <text evidence="1 10">Has antibacterial activity.</text>
</comment>
<evidence type="ECO:0000259" key="11">
    <source>
        <dbReference type="Pfam" id="PF13841"/>
    </source>
</evidence>
<dbReference type="AlphaFoldDB" id="A0A8C7BQA2"/>
<evidence type="ECO:0000256" key="3">
    <source>
        <dbReference type="ARBA" id="ARBA00007371"/>
    </source>
</evidence>
<keyword evidence="4 10" id="KW-0964">Secreted</keyword>
<dbReference type="GeneTree" id="ENSGT00390000012226"/>
<evidence type="ECO:0000256" key="5">
    <source>
        <dbReference type="ARBA" id="ARBA00022529"/>
    </source>
</evidence>
<dbReference type="GO" id="GO:0045087">
    <property type="term" value="P:innate immune response"/>
    <property type="evidence" value="ECO:0007669"/>
    <property type="project" value="InterPro"/>
</dbReference>
<evidence type="ECO:0000313" key="13">
    <source>
        <dbReference type="Proteomes" id="UP000694425"/>
    </source>
</evidence>
<evidence type="ECO:0000256" key="7">
    <source>
        <dbReference type="ARBA" id="ARBA00022940"/>
    </source>
</evidence>
<evidence type="ECO:0000256" key="9">
    <source>
        <dbReference type="ARBA" id="ARBA00023157"/>
    </source>
</evidence>
<reference evidence="12" key="2">
    <citation type="submission" date="2025-09" db="UniProtKB">
        <authorList>
            <consortium name="Ensembl"/>
        </authorList>
    </citation>
    <scope>IDENTIFICATION</scope>
</reference>
<dbReference type="GO" id="GO:0005576">
    <property type="term" value="C:extracellular region"/>
    <property type="evidence" value="ECO:0007669"/>
    <property type="project" value="UniProtKB-SubCell"/>
</dbReference>
<evidence type="ECO:0000256" key="2">
    <source>
        <dbReference type="ARBA" id="ARBA00004613"/>
    </source>
</evidence>